<evidence type="ECO:0000313" key="1">
    <source>
        <dbReference type="EMBL" id="CAG7557865.1"/>
    </source>
</evidence>
<dbReference type="Proteomes" id="UP000693738">
    <property type="component" value="Unassembled WGS sequence"/>
</dbReference>
<evidence type="ECO:0000313" key="2">
    <source>
        <dbReference type="Proteomes" id="UP000693738"/>
    </source>
</evidence>
<sequence>MPCFEDLPVELINLIFSHLFLPYQDAWSEYIDIYPNVDVKALVSLTGTSRLCRSLALPIIFHSIRKTHRRKYIFNMFNSHQDLTQCTKAISLPFVRPRNSDYSDVQDTASRFGAGGPVIRSVQQGLPETAEVCLALALCSSVERLKIRLPDHNRKTDWNNTSFRPAFNLFNIISSQLGTVPCLRNLKYLMCYTRPEIGLFARFANPPELAIFGIPQLLELTPKIEVLVLGGSYDKYHRLGEPFDVSVCRLALESLVEIQLLEWQLTNDEDNDVNVLVDVLTATTRLKKFVYVIYGFEGWGLECPPRRLIDMLLPVQSTLQHLTLNYGERELFPDSDDVFRSEEMVVDPDQFRPFTHLETLEISQCVYCHHQFDRKAEGATYLANLLPPTIRKLTIYFPRHERGVQCMDCILYLGQRAVAGDFPALECLQINCRFHQIRRKESGRRYRRWRALRWTAEDAARKTMMYERQLADAARREEGRKDKIVEAFAGSGVEIGYKAWQTMYVDKEYYVLDA</sequence>
<name>A0A8J2IIC8_FUSEQ</name>
<comment type="caution">
    <text evidence="1">The sequence shown here is derived from an EMBL/GenBank/DDBJ whole genome shotgun (WGS) entry which is preliminary data.</text>
</comment>
<accession>A0A8J2IIC8</accession>
<organism evidence="1 2">
    <name type="scientific">Fusarium equiseti</name>
    <name type="common">Fusarium scirpi</name>
    <dbReference type="NCBI Taxonomy" id="61235"/>
    <lineage>
        <taxon>Eukaryota</taxon>
        <taxon>Fungi</taxon>
        <taxon>Dikarya</taxon>
        <taxon>Ascomycota</taxon>
        <taxon>Pezizomycotina</taxon>
        <taxon>Sordariomycetes</taxon>
        <taxon>Hypocreomycetidae</taxon>
        <taxon>Hypocreales</taxon>
        <taxon>Nectriaceae</taxon>
        <taxon>Fusarium</taxon>
        <taxon>Fusarium incarnatum-equiseti species complex</taxon>
    </lineage>
</organism>
<reference evidence="1" key="1">
    <citation type="submission" date="2021-05" db="EMBL/GenBank/DDBJ databases">
        <authorList>
            <person name="Khan N."/>
        </authorList>
    </citation>
    <scope>NUCLEOTIDE SEQUENCE</scope>
</reference>
<protein>
    <submittedName>
        <fullName evidence="1">Uncharacterized protein</fullName>
    </submittedName>
</protein>
<gene>
    <name evidence="1" type="ORF">FEQUK3_LOCUS3560</name>
</gene>
<dbReference type="EMBL" id="CAJSTJ010000121">
    <property type="protein sequence ID" value="CAG7557865.1"/>
    <property type="molecule type" value="Genomic_DNA"/>
</dbReference>
<dbReference type="AlphaFoldDB" id="A0A8J2IIC8"/>
<proteinExistence type="predicted"/>